<proteinExistence type="predicted"/>
<accession>A0A8H7NX25</accession>
<evidence type="ECO:0000313" key="1">
    <source>
        <dbReference type="EMBL" id="KAF9807701.1"/>
    </source>
</evidence>
<name>A0A8H7NX25_9APHY</name>
<organism evidence="1 2">
    <name type="scientific">Rhodonia placenta</name>
    <dbReference type="NCBI Taxonomy" id="104341"/>
    <lineage>
        <taxon>Eukaryota</taxon>
        <taxon>Fungi</taxon>
        <taxon>Dikarya</taxon>
        <taxon>Basidiomycota</taxon>
        <taxon>Agaricomycotina</taxon>
        <taxon>Agaricomycetes</taxon>
        <taxon>Polyporales</taxon>
        <taxon>Adustoporiaceae</taxon>
        <taxon>Rhodonia</taxon>
    </lineage>
</organism>
<dbReference type="Proteomes" id="UP000639403">
    <property type="component" value="Unassembled WGS sequence"/>
</dbReference>
<dbReference type="AlphaFoldDB" id="A0A8H7NX25"/>
<comment type="caution">
    <text evidence="1">The sequence shown here is derived from an EMBL/GenBank/DDBJ whole genome shotgun (WGS) entry which is preliminary data.</text>
</comment>
<reference evidence="1" key="1">
    <citation type="submission" date="2020-11" db="EMBL/GenBank/DDBJ databases">
        <authorList>
            <person name="Koelle M."/>
            <person name="Horta M.A.C."/>
            <person name="Nowrousian M."/>
            <person name="Ohm R.A."/>
            <person name="Benz P."/>
            <person name="Pilgard A."/>
        </authorList>
    </citation>
    <scope>NUCLEOTIDE SEQUENCE</scope>
    <source>
        <strain evidence="1">FPRL280</strain>
    </source>
</reference>
<evidence type="ECO:0000313" key="2">
    <source>
        <dbReference type="Proteomes" id="UP000639403"/>
    </source>
</evidence>
<gene>
    <name evidence="1" type="ORF">IEO21_08115</name>
</gene>
<sequence>MLKPKARDKKMYKDLGQAVHIGPCAALLTQPRGLVSQHGCVSGTRAVPCTAAPSNLNRTVDKDLFVRACGTEVAGSSP</sequence>
<dbReference type="EMBL" id="JADOXO010000265">
    <property type="protein sequence ID" value="KAF9807701.1"/>
    <property type="molecule type" value="Genomic_DNA"/>
</dbReference>
<reference evidence="1" key="2">
    <citation type="journal article" name="Front. Microbiol.">
        <title>Degradative Capacity of Two Strains of Rhodonia placenta: From Phenotype to Genotype.</title>
        <authorList>
            <person name="Kolle M."/>
            <person name="Horta M.A.C."/>
            <person name="Nowrousian M."/>
            <person name="Ohm R.A."/>
            <person name="Benz J.P."/>
            <person name="Pilgard A."/>
        </authorList>
    </citation>
    <scope>NUCLEOTIDE SEQUENCE</scope>
    <source>
        <strain evidence="1">FPRL280</strain>
    </source>
</reference>
<protein>
    <submittedName>
        <fullName evidence="1">Uncharacterized protein</fullName>
    </submittedName>
</protein>